<dbReference type="EMBL" id="JARK01001446">
    <property type="protein sequence ID" value="EYC01090.1"/>
    <property type="molecule type" value="Genomic_DNA"/>
</dbReference>
<organism evidence="2 3">
    <name type="scientific">Ancylostoma ceylanicum</name>
    <dbReference type="NCBI Taxonomy" id="53326"/>
    <lineage>
        <taxon>Eukaryota</taxon>
        <taxon>Metazoa</taxon>
        <taxon>Ecdysozoa</taxon>
        <taxon>Nematoda</taxon>
        <taxon>Chromadorea</taxon>
        <taxon>Rhabditida</taxon>
        <taxon>Rhabditina</taxon>
        <taxon>Rhabditomorpha</taxon>
        <taxon>Strongyloidea</taxon>
        <taxon>Ancylostomatidae</taxon>
        <taxon>Ancylostomatinae</taxon>
        <taxon>Ancylostoma</taxon>
    </lineage>
</organism>
<reference evidence="3" key="1">
    <citation type="journal article" date="2015" name="Nat. Genet.">
        <title>The genome and transcriptome of the zoonotic hookworm Ancylostoma ceylanicum identify infection-specific gene families.</title>
        <authorList>
            <person name="Schwarz E.M."/>
            <person name="Hu Y."/>
            <person name="Antoshechkin I."/>
            <person name="Miller M.M."/>
            <person name="Sternberg P.W."/>
            <person name="Aroian R.V."/>
        </authorList>
    </citation>
    <scope>NUCLEOTIDE SEQUENCE</scope>
    <source>
        <strain evidence="3">HY135</strain>
    </source>
</reference>
<evidence type="ECO:0000313" key="3">
    <source>
        <dbReference type="Proteomes" id="UP000024635"/>
    </source>
</evidence>
<comment type="caution">
    <text evidence="2">The sequence shown here is derived from an EMBL/GenBank/DDBJ whole genome shotgun (WGS) entry which is preliminary data.</text>
</comment>
<evidence type="ECO:0000256" key="1">
    <source>
        <dbReference type="SAM" id="SignalP"/>
    </source>
</evidence>
<feature type="signal peptide" evidence="1">
    <location>
        <begin position="1"/>
        <end position="17"/>
    </location>
</feature>
<evidence type="ECO:0008006" key="4">
    <source>
        <dbReference type="Google" id="ProtNLM"/>
    </source>
</evidence>
<accession>A0A016TEM3</accession>
<dbReference type="AlphaFoldDB" id="A0A016TEM3"/>
<protein>
    <recommendedName>
        <fullName evidence="4">Secreted protein</fullName>
    </recommendedName>
</protein>
<feature type="chain" id="PRO_5001490981" description="Secreted protein" evidence="1">
    <location>
        <begin position="18"/>
        <end position="129"/>
    </location>
</feature>
<evidence type="ECO:0000313" key="2">
    <source>
        <dbReference type="EMBL" id="EYC01090.1"/>
    </source>
</evidence>
<name>A0A016TEM3_9BILA</name>
<keyword evidence="3" id="KW-1185">Reference proteome</keyword>
<gene>
    <name evidence="2" type="primary">Acey_s0110.g155</name>
    <name evidence="2" type="ORF">Y032_0110g155</name>
</gene>
<sequence>MLFFIEGILRLFHAVLCHFCDFSAQLRSNATENPRHFSLAKVDLAYGLAFNVCSQLHSCMLWSMMGSEQFLPQFCMELSRKTSSASPLWKLFRNNFVLKAPHMERTKLKFFTNKNDNIFEVIQGTPLVE</sequence>
<dbReference type="Proteomes" id="UP000024635">
    <property type="component" value="Unassembled WGS sequence"/>
</dbReference>
<proteinExistence type="predicted"/>
<keyword evidence="1" id="KW-0732">Signal</keyword>